<evidence type="ECO:0000256" key="4">
    <source>
        <dbReference type="ARBA" id="ARBA00023125"/>
    </source>
</evidence>
<dbReference type="InterPro" id="IPR014284">
    <property type="entry name" value="RNA_pol_sigma-70_dom"/>
</dbReference>
<keyword evidence="5 6" id="KW-0804">Transcription</keyword>
<comment type="caution">
    <text evidence="9">The sequence shown here is derived from an EMBL/GenBank/DDBJ whole genome shotgun (WGS) entry which is preliminary data.</text>
</comment>
<dbReference type="GO" id="GO:0006950">
    <property type="term" value="P:response to stress"/>
    <property type="evidence" value="ECO:0007669"/>
    <property type="project" value="UniProtKB-ARBA"/>
</dbReference>
<evidence type="ECO:0000256" key="6">
    <source>
        <dbReference type="RuleBase" id="RU000716"/>
    </source>
</evidence>
<accession>A0A151AVL9</accession>
<dbReference type="GO" id="GO:0006352">
    <property type="term" value="P:DNA-templated transcription initiation"/>
    <property type="evidence" value="ECO:0007669"/>
    <property type="project" value="InterPro"/>
</dbReference>
<comment type="similarity">
    <text evidence="1 6">Belongs to the sigma-70 factor family. ECF subfamily.</text>
</comment>
<dbReference type="AlphaFoldDB" id="A0A151AVL9"/>
<evidence type="ECO:0000256" key="2">
    <source>
        <dbReference type="ARBA" id="ARBA00023015"/>
    </source>
</evidence>
<dbReference type="PANTHER" id="PTHR43133:SF60">
    <property type="entry name" value="RNA POLYMERASE SIGMA FACTOR SIGV"/>
    <property type="match status" value="1"/>
</dbReference>
<dbReference type="NCBIfam" id="TIGR02937">
    <property type="entry name" value="sigma70-ECF"/>
    <property type="match status" value="1"/>
</dbReference>
<dbReference type="InterPro" id="IPR013324">
    <property type="entry name" value="RNA_pol_sigma_r3/r4-like"/>
</dbReference>
<evidence type="ECO:0000313" key="10">
    <source>
        <dbReference type="Proteomes" id="UP000075670"/>
    </source>
</evidence>
<keyword evidence="4 6" id="KW-0238">DNA-binding</keyword>
<dbReference type="PANTHER" id="PTHR43133">
    <property type="entry name" value="RNA POLYMERASE ECF-TYPE SIGMA FACTO"/>
    <property type="match status" value="1"/>
</dbReference>
<protein>
    <recommendedName>
        <fullName evidence="6">RNA polymerase sigma factor</fullName>
    </recommendedName>
</protein>
<reference evidence="9 10" key="1">
    <citation type="submission" date="2016-02" db="EMBL/GenBank/DDBJ databases">
        <title>Genome sequence of Moorella mulderi DSM 14980.</title>
        <authorList>
            <person name="Poehlein A."/>
            <person name="Daniel R."/>
        </authorList>
    </citation>
    <scope>NUCLEOTIDE SEQUENCE [LARGE SCALE GENOMIC DNA]</scope>
    <source>
        <strain evidence="9 10">DSM 14980</strain>
    </source>
</reference>
<keyword evidence="2 6" id="KW-0805">Transcription regulation</keyword>
<dbReference type="Pfam" id="PF04542">
    <property type="entry name" value="Sigma70_r2"/>
    <property type="match status" value="1"/>
</dbReference>
<name>A0A151AVL9_9FIRM</name>
<dbReference type="GO" id="GO:0016987">
    <property type="term" value="F:sigma factor activity"/>
    <property type="evidence" value="ECO:0007669"/>
    <property type="project" value="UniProtKB-KW"/>
</dbReference>
<dbReference type="Proteomes" id="UP000075670">
    <property type="component" value="Unassembled WGS sequence"/>
</dbReference>
<evidence type="ECO:0000313" key="9">
    <source>
        <dbReference type="EMBL" id="KYH31603.1"/>
    </source>
</evidence>
<keyword evidence="10" id="KW-1185">Reference proteome</keyword>
<organism evidence="9 10">
    <name type="scientific">Moorella mulderi DSM 14980</name>
    <dbReference type="NCBI Taxonomy" id="1122241"/>
    <lineage>
        <taxon>Bacteria</taxon>
        <taxon>Bacillati</taxon>
        <taxon>Bacillota</taxon>
        <taxon>Clostridia</taxon>
        <taxon>Neomoorellales</taxon>
        <taxon>Neomoorellaceae</taxon>
        <taxon>Neomoorella</taxon>
    </lineage>
</organism>
<dbReference type="RefSeq" id="WP_062284778.1">
    <property type="nucleotide sequence ID" value="NZ_LTBC01000009.1"/>
</dbReference>
<dbReference type="PROSITE" id="PS01063">
    <property type="entry name" value="SIGMA70_ECF"/>
    <property type="match status" value="1"/>
</dbReference>
<dbReference type="InterPro" id="IPR007627">
    <property type="entry name" value="RNA_pol_sigma70_r2"/>
</dbReference>
<dbReference type="InterPro" id="IPR013325">
    <property type="entry name" value="RNA_pol_sigma_r2"/>
</dbReference>
<dbReference type="SUPFAM" id="SSF88659">
    <property type="entry name" value="Sigma3 and sigma4 domains of RNA polymerase sigma factors"/>
    <property type="match status" value="1"/>
</dbReference>
<evidence type="ECO:0000259" key="8">
    <source>
        <dbReference type="Pfam" id="PF08281"/>
    </source>
</evidence>
<keyword evidence="3 6" id="KW-0731">Sigma factor</keyword>
<dbReference type="EMBL" id="LTBC01000009">
    <property type="protein sequence ID" value="KYH31603.1"/>
    <property type="molecule type" value="Genomic_DNA"/>
</dbReference>
<dbReference type="Gene3D" id="1.10.1740.10">
    <property type="match status" value="1"/>
</dbReference>
<dbReference type="InterPro" id="IPR000838">
    <property type="entry name" value="RNA_pol_sigma70_ECF_CS"/>
</dbReference>
<dbReference type="InterPro" id="IPR013249">
    <property type="entry name" value="RNA_pol_sigma70_r4_t2"/>
</dbReference>
<evidence type="ECO:0000259" key="7">
    <source>
        <dbReference type="Pfam" id="PF04542"/>
    </source>
</evidence>
<feature type="domain" description="RNA polymerase sigma factor 70 region 4 type 2" evidence="8">
    <location>
        <begin position="122"/>
        <end position="174"/>
    </location>
</feature>
<dbReference type="CDD" id="cd06171">
    <property type="entry name" value="Sigma70_r4"/>
    <property type="match status" value="1"/>
</dbReference>
<feature type="domain" description="RNA polymerase sigma-70 region 2" evidence="7">
    <location>
        <begin position="27"/>
        <end position="95"/>
    </location>
</feature>
<dbReference type="InterPro" id="IPR039425">
    <property type="entry name" value="RNA_pol_sigma-70-like"/>
</dbReference>
<dbReference type="Pfam" id="PF08281">
    <property type="entry name" value="Sigma70_r4_2"/>
    <property type="match status" value="1"/>
</dbReference>
<evidence type="ECO:0000256" key="1">
    <source>
        <dbReference type="ARBA" id="ARBA00010641"/>
    </source>
</evidence>
<evidence type="ECO:0000256" key="3">
    <source>
        <dbReference type="ARBA" id="ARBA00023082"/>
    </source>
</evidence>
<dbReference type="InterPro" id="IPR036388">
    <property type="entry name" value="WH-like_DNA-bd_sf"/>
</dbReference>
<dbReference type="SUPFAM" id="SSF88946">
    <property type="entry name" value="Sigma2 domain of RNA polymerase sigma factors"/>
    <property type="match status" value="1"/>
</dbReference>
<dbReference type="GO" id="GO:0003677">
    <property type="term" value="F:DNA binding"/>
    <property type="evidence" value="ECO:0007669"/>
    <property type="project" value="UniProtKB-KW"/>
</dbReference>
<dbReference type="OrthoDB" id="9784984at2"/>
<proteinExistence type="inferred from homology"/>
<sequence length="185" mass="22198">MGMSEPFIQPEAASLELDNRQQQLEYLMRRFGDKVLYLAYSYLHDRYWAEDVAQEVFIRIYTNLDKFQGRSSIYTWIYHITVNLCRDQLRAQTRRQRLEPVKLQRPTWPNVEDRVLDSLQQQELWQTILNLPVIYREVIWLHYYEQLSLKDIAKILGISLPTVKIRLYRARQHLQQVLQAGEGDA</sequence>
<dbReference type="PATRIC" id="fig|1122241.3.peg.2301"/>
<evidence type="ECO:0000256" key="5">
    <source>
        <dbReference type="ARBA" id="ARBA00023163"/>
    </source>
</evidence>
<gene>
    <name evidence="9" type="primary">sigW</name>
    <name evidence="9" type="ORF">MOMUL_21590</name>
</gene>
<dbReference type="Gene3D" id="1.10.10.10">
    <property type="entry name" value="Winged helix-like DNA-binding domain superfamily/Winged helix DNA-binding domain"/>
    <property type="match status" value="1"/>
</dbReference>